<protein>
    <submittedName>
        <fullName evidence="1">Uncharacterized protein</fullName>
    </submittedName>
</protein>
<dbReference type="AlphaFoldDB" id="A0A371EUM6"/>
<accession>A0A371EUM6</accession>
<dbReference type="EMBL" id="QJKJ01012013">
    <property type="protein sequence ID" value="RDX69669.1"/>
    <property type="molecule type" value="Genomic_DNA"/>
</dbReference>
<name>A0A371EUM6_MUCPR</name>
<proteinExistence type="predicted"/>
<evidence type="ECO:0000313" key="2">
    <source>
        <dbReference type="Proteomes" id="UP000257109"/>
    </source>
</evidence>
<reference evidence="1" key="1">
    <citation type="submission" date="2018-05" db="EMBL/GenBank/DDBJ databases">
        <title>Draft genome of Mucuna pruriens seed.</title>
        <authorList>
            <person name="Nnadi N.E."/>
            <person name="Vos R."/>
            <person name="Hasami M.H."/>
            <person name="Devisetty U.K."/>
            <person name="Aguiy J.C."/>
        </authorList>
    </citation>
    <scope>NUCLEOTIDE SEQUENCE [LARGE SCALE GENOMIC DNA]</scope>
    <source>
        <strain evidence="1">JCA_2017</strain>
    </source>
</reference>
<feature type="non-terminal residue" evidence="1">
    <location>
        <position position="1"/>
    </location>
</feature>
<gene>
    <name evidence="1" type="ORF">CR513_51184</name>
</gene>
<sequence length="182" mass="21244">MTVSWPLPVLTDICRGRTHPTFMIMFHFSYLDYSLIFFDFFPSPMFAKKYDVKDNVVHAKWEVKDAQILGSVDPTIVLNLQPYRTTATMWAYLKKDNLSISAFYSQFMNLWTEYTDTICASLTSEGLSSIQIVHETIEQDQFLMKLRSDFENIWSNLMHRDSVPSLDACLNDLLRKEQCLLT</sequence>
<comment type="caution">
    <text evidence="1">The sequence shown here is derived from an EMBL/GenBank/DDBJ whole genome shotgun (WGS) entry which is preliminary data.</text>
</comment>
<evidence type="ECO:0000313" key="1">
    <source>
        <dbReference type="EMBL" id="RDX69669.1"/>
    </source>
</evidence>
<organism evidence="1 2">
    <name type="scientific">Mucuna pruriens</name>
    <name type="common">Velvet bean</name>
    <name type="synonym">Dolichos pruriens</name>
    <dbReference type="NCBI Taxonomy" id="157652"/>
    <lineage>
        <taxon>Eukaryota</taxon>
        <taxon>Viridiplantae</taxon>
        <taxon>Streptophyta</taxon>
        <taxon>Embryophyta</taxon>
        <taxon>Tracheophyta</taxon>
        <taxon>Spermatophyta</taxon>
        <taxon>Magnoliopsida</taxon>
        <taxon>eudicotyledons</taxon>
        <taxon>Gunneridae</taxon>
        <taxon>Pentapetalae</taxon>
        <taxon>rosids</taxon>
        <taxon>fabids</taxon>
        <taxon>Fabales</taxon>
        <taxon>Fabaceae</taxon>
        <taxon>Papilionoideae</taxon>
        <taxon>50 kb inversion clade</taxon>
        <taxon>NPAAA clade</taxon>
        <taxon>indigoferoid/millettioid clade</taxon>
        <taxon>Phaseoleae</taxon>
        <taxon>Mucuna</taxon>
    </lineage>
</organism>
<dbReference type="Proteomes" id="UP000257109">
    <property type="component" value="Unassembled WGS sequence"/>
</dbReference>
<keyword evidence="2" id="KW-1185">Reference proteome</keyword>
<dbReference type="OrthoDB" id="1706811at2759"/>